<dbReference type="Proteomes" id="UP001162501">
    <property type="component" value="Chromosome 19"/>
</dbReference>
<evidence type="ECO:0000313" key="2">
    <source>
        <dbReference type="Proteomes" id="UP001162501"/>
    </source>
</evidence>
<evidence type="ECO:0000313" key="1">
    <source>
        <dbReference type="EMBL" id="CAM9873542.1"/>
    </source>
</evidence>
<protein>
    <submittedName>
        <fullName evidence="1">Uncharacterized protein</fullName>
    </submittedName>
</protein>
<dbReference type="EMBL" id="OX596103">
    <property type="protein sequence ID" value="CAM9873542.1"/>
    <property type="molecule type" value="Genomic_DNA"/>
</dbReference>
<name>A0AC59YPQ4_RANTA</name>
<proteinExistence type="predicted"/>
<gene>
    <name evidence="1" type="ORF">MRATA1EN22A_LOCUS8693</name>
</gene>
<sequence length="346" mass="36284">MEPHRPQGHEKEPAKETGRRRREEEGGGSQLSSLPRRNHTGPLRAAPGEGEARGAAKGAPRTSEGPGVHRPWRGGNADGSGGREGLGGQREPEGDAKEQEGGLRGATESLLRRERLSPSRGDLQAAGRGGSRRRPIGGRGAASPTPRGRPRGGASQTGLRAPRRSQPPQDPPVPQPGRKVGGFLGSSLRRASRAPTWSAGRGPLARVPRGASYLLCSSSSARSPGPPVGASGRPSRTRVPSPPALATPETVSGPHLSPCVASTAHLERPGTSLREDRAPGAEPGRAHGLPLPRDDSDRGPPSWAAQRHSLKTRLSPRRQLSSRAGGRRGDLGLNVCPVKKLTWFST</sequence>
<accession>A0AC59YPQ4</accession>
<reference evidence="1" key="2">
    <citation type="submission" date="2025-03" db="EMBL/GenBank/DDBJ databases">
        <authorList>
            <consortium name="ELIXIR-Norway"/>
            <consortium name="Elixir Norway"/>
        </authorList>
    </citation>
    <scope>NUCLEOTIDE SEQUENCE</scope>
</reference>
<organism evidence="1 2">
    <name type="scientific">Rangifer tarandus platyrhynchus</name>
    <name type="common">Svalbard reindeer</name>
    <dbReference type="NCBI Taxonomy" id="3082113"/>
    <lineage>
        <taxon>Eukaryota</taxon>
        <taxon>Metazoa</taxon>
        <taxon>Chordata</taxon>
        <taxon>Craniata</taxon>
        <taxon>Vertebrata</taxon>
        <taxon>Euteleostomi</taxon>
        <taxon>Mammalia</taxon>
        <taxon>Eutheria</taxon>
        <taxon>Laurasiatheria</taxon>
        <taxon>Artiodactyla</taxon>
        <taxon>Ruminantia</taxon>
        <taxon>Pecora</taxon>
        <taxon>Cervidae</taxon>
        <taxon>Odocoileinae</taxon>
        <taxon>Rangifer</taxon>
    </lineage>
</organism>
<reference evidence="1" key="1">
    <citation type="submission" date="2023-05" db="EMBL/GenBank/DDBJ databases">
        <authorList>
            <consortium name="ELIXIR-Norway"/>
        </authorList>
    </citation>
    <scope>NUCLEOTIDE SEQUENCE</scope>
</reference>